<evidence type="ECO:0000313" key="6">
    <source>
        <dbReference type="EMBL" id="GAB95147.1"/>
    </source>
</evidence>
<name>K6WSR5_9MICO</name>
<dbReference type="NCBIfam" id="NF005875">
    <property type="entry name" value="PRK07819.1"/>
    <property type="match status" value="1"/>
</dbReference>
<accession>K6WSR5</accession>
<keyword evidence="7" id="KW-1185">Reference proteome</keyword>
<reference evidence="6 7" key="1">
    <citation type="submission" date="2012-08" db="EMBL/GenBank/DDBJ databases">
        <title>Whole genome shotgun sequence of Kineosphaera limosa NBRC 100340.</title>
        <authorList>
            <person name="Yoshida I."/>
            <person name="Isaki S."/>
            <person name="Hosoyama A."/>
            <person name="Tsuchikane K."/>
            <person name="Katsumata H."/>
            <person name="Ando Y."/>
            <person name="Ohji S."/>
            <person name="Hamada M."/>
            <person name="Tamura T."/>
            <person name="Yamazoe A."/>
            <person name="Yamazaki S."/>
            <person name="Fujita N."/>
        </authorList>
    </citation>
    <scope>NUCLEOTIDE SEQUENCE [LARGE SCALE GENOMIC DNA]</scope>
    <source>
        <strain evidence="6 7">NBRC 100340</strain>
    </source>
</reference>
<dbReference type="PANTHER" id="PTHR48075">
    <property type="entry name" value="3-HYDROXYACYL-COA DEHYDROGENASE FAMILY PROTEIN"/>
    <property type="match status" value="1"/>
</dbReference>
<keyword evidence="3" id="KW-0560">Oxidoreductase</keyword>
<feature type="domain" description="3-hydroxyacyl-CoA dehydrogenase C-terminal" evidence="4">
    <location>
        <begin position="188"/>
        <end position="284"/>
    </location>
</feature>
<dbReference type="InterPro" id="IPR008927">
    <property type="entry name" value="6-PGluconate_DH-like_C_sf"/>
</dbReference>
<dbReference type="Pfam" id="PF02737">
    <property type="entry name" value="3HCDH_N"/>
    <property type="match status" value="2"/>
</dbReference>
<gene>
    <name evidence="6" type="ORF">KILIM_016_00880</name>
</gene>
<dbReference type="SUPFAM" id="SSF48179">
    <property type="entry name" value="6-phosphogluconate dehydrogenase C-terminal domain-like"/>
    <property type="match status" value="2"/>
</dbReference>
<dbReference type="PANTHER" id="PTHR48075:SF9">
    <property type="entry name" value="3-HYDROXYBUTYRYL-COA DEHYDROGENASE"/>
    <property type="match status" value="1"/>
</dbReference>
<dbReference type="InterPro" id="IPR036291">
    <property type="entry name" value="NAD(P)-bd_dom_sf"/>
</dbReference>
<protein>
    <submittedName>
        <fullName evidence="6">Putative 3-hydroxyacyl-CoA dehydrogenase</fullName>
    </submittedName>
</protein>
<proteinExistence type="inferred from homology"/>
<sequence length="593" mass="62981">MAREFTKVAVVGVGTVGAGIVETFARSGRDVVAVALDDEKAARGRDLIERSTQAAVDGGKMEAEARQALLGRVTITTAIEDVADADLVVEAVSETIEAKRRVVGQLEGIIGDDAVLATNTSSHSVTDIAASMQLPGRVIGLHFFPPVPVMRLVEVVRTVMTDPPVIEEMIELVTSLDKDPIVVEDRAGYIADALVLAYLNHAVSMFEANYASREDIDAAMKFGCGLPRGPLELLDLIGIDTAYSVLDTMHRQSGDPMQAPRPILKQMVTAGMLGRKSGRGFYTYDGPDSGKVVADTLTPTPPAAGGEGLRSIDKVGVVGNGTMAMGIVEVFVKAGYPVTFVARSQEKADGSLAKLAKSLDKGVARGKMTQEARDAALGLATPSASVDDLADVDIVVEAIAEDLDVKTDMFARLDAVCKPGAILATTTSSLPVIKCAMATSRPQDVIGMHFFNPAQVMRLVEVVSTLATADDVVATVADLCIKLRKHAVFCGDVSGFIVNALLFPYLNNAIKMLASQYATIEEIDMAMKVGCGYPMGPFELLDVVGLDVSSAILHELFAEFRQPGFAPAPLLEYLVQAGFMGRKTGRGFHNYAR</sequence>
<dbReference type="FunFam" id="3.40.50.720:FF:000009">
    <property type="entry name" value="Fatty oxidation complex, alpha subunit"/>
    <property type="match status" value="2"/>
</dbReference>
<dbReference type="InterPro" id="IPR013328">
    <property type="entry name" value="6PGD_dom2"/>
</dbReference>
<dbReference type="RefSeq" id="WP_006591679.1">
    <property type="nucleotide sequence ID" value="NZ_BAHD01000016.1"/>
</dbReference>
<evidence type="ECO:0000259" key="5">
    <source>
        <dbReference type="Pfam" id="PF02737"/>
    </source>
</evidence>
<dbReference type="GO" id="GO:0006635">
    <property type="term" value="P:fatty acid beta-oxidation"/>
    <property type="evidence" value="ECO:0007669"/>
    <property type="project" value="TreeGrafter"/>
</dbReference>
<dbReference type="InterPro" id="IPR006108">
    <property type="entry name" value="3HC_DH_C"/>
</dbReference>
<evidence type="ECO:0000256" key="3">
    <source>
        <dbReference type="ARBA" id="ARBA00023002"/>
    </source>
</evidence>
<organism evidence="6 7">
    <name type="scientific">Kineosphaera limosa NBRC 100340</name>
    <dbReference type="NCBI Taxonomy" id="1184609"/>
    <lineage>
        <taxon>Bacteria</taxon>
        <taxon>Bacillati</taxon>
        <taxon>Actinomycetota</taxon>
        <taxon>Actinomycetes</taxon>
        <taxon>Micrococcales</taxon>
        <taxon>Dermatophilaceae</taxon>
        <taxon>Kineosphaera</taxon>
    </lineage>
</organism>
<dbReference type="SUPFAM" id="SSF51735">
    <property type="entry name" value="NAD(P)-binding Rossmann-fold domains"/>
    <property type="match status" value="2"/>
</dbReference>
<feature type="domain" description="3-hydroxyacyl-CoA dehydrogenase NAD binding" evidence="5">
    <location>
        <begin position="314"/>
        <end position="492"/>
    </location>
</feature>
<dbReference type="Gene3D" id="3.40.50.720">
    <property type="entry name" value="NAD(P)-binding Rossmann-like Domain"/>
    <property type="match status" value="2"/>
</dbReference>
<comment type="similarity">
    <text evidence="2">Belongs to the 3-hydroxyacyl-CoA dehydrogenase family.</text>
</comment>
<evidence type="ECO:0000256" key="2">
    <source>
        <dbReference type="ARBA" id="ARBA00009463"/>
    </source>
</evidence>
<dbReference type="STRING" id="1184609.KILIM_016_00880"/>
<comment type="pathway">
    <text evidence="1">Lipid metabolism; butanoate metabolism.</text>
</comment>
<dbReference type="Gene3D" id="1.10.1040.10">
    <property type="entry name" value="N-(1-d-carboxylethyl)-l-norvaline Dehydrogenase, domain 2"/>
    <property type="match status" value="2"/>
</dbReference>
<dbReference type="EMBL" id="BAHD01000016">
    <property type="protein sequence ID" value="GAB95147.1"/>
    <property type="molecule type" value="Genomic_DNA"/>
</dbReference>
<feature type="domain" description="3-hydroxyacyl-CoA dehydrogenase NAD binding" evidence="5">
    <location>
        <begin position="7"/>
        <end position="185"/>
    </location>
</feature>
<evidence type="ECO:0000256" key="1">
    <source>
        <dbReference type="ARBA" id="ARBA00005086"/>
    </source>
</evidence>
<comment type="caution">
    <text evidence="6">The sequence shown here is derived from an EMBL/GenBank/DDBJ whole genome shotgun (WGS) entry which is preliminary data.</text>
</comment>
<evidence type="ECO:0000313" key="7">
    <source>
        <dbReference type="Proteomes" id="UP000008366"/>
    </source>
</evidence>
<dbReference type="Proteomes" id="UP000008366">
    <property type="component" value="Unassembled WGS sequence"/>
</dbReference>
<evidence type="ECO:0000259" key="4">
    <source>
        <dbReference type="Pfam" id="PF00725"/>
    </source>
</evidence>
<dbReference type="OrthoDB" id="9771883at2"/>
<feature type="domain" description="3-hydroxyacyl-CoA dehydrogenase C-terminal" evidence="4">
    <location>
        <begin position="495"/>
        <end position="591"/>
    </location>
</feature>
<dbReference type="eggNOG" id="COG1250">
    <property type="taxonomic scope" value="Bacteria"/>
</dbReference>
<dbReference type="InterPro" id="IPR006176">
    <property type="entry name" value="3-OHacyl-CoA_DH_NAD-bd"/>
</dbReference>
<dbReference type="Pfam" id="PF00725">
    <property type="entry name" value="3HCDH"/>
    <property type="match status" value="2"/>
</dbReference>
<dbReference type="AlphaFoldDB" id="K6WSR5"/>
<dbReference type="GO" id="GO:0008691">
    <property type="term" value="F:3-hydroxybutyryl-CoA dehydrogenase activity"/>
    <property type="evidence" value="ECO:0007669"/>
    <property type="project" value="TreeGrafter"/>
</dbReference>
<dbReference type="GO" id="GO:0070403">
    <property type="term" value="F:NAD+ binding"/>
    <property type="evidence" value="ECO:0007669"/>
    <property type="project" value="InterPro"/>
</dbReference>